<dbReference type="EMBL" id="UINC01150010">
    <property type="protein sequence ID" value="SVD42829.1"/>
    <property type="molecule type" value="Genomic_DNA"/>
</dbReference>
<reference evidence="2" key="1">
    <citation type="submission" date="2018-05" db="EMBL/GenBank/DDBJ databases">
        <authorList>
            <person name="Lanie J.A."/>
            <person name="Ng W.-L."/>
            <person name="Kazmierczak K.M."/>
            <person name="Andrzejewski T.M."/>
            <person name="Davidsen T.M."/>
            <person name="Wayne K.J."/>
            <person name="Tettelin H."/>
            <person name="Glass J.I."/>
            <person name="Rusch D."/>
            <person name="Podicherti R."/>
            <person name="Tsui H.-C.T."/>
            <person name="Winkler M.E."/>
        </authorList>
    </citation>
    <scope>NUCLEOTIDE SEQUENCE</scope>
</reference>
<dbReference type="Gene3D" id="3.30.1380.10">
    <property type="match status" value="1"/>
</dbReference>
<dbReference type="InterPro" id="IPR013230">
    <property type="entry name" value="Peptidase_M15A_C"/>
</dbReference>
<evidence type="ECO:0000259" key="1">
    <source>
        <dbReference type="Pfam" id="PF08291"/>
    </source>
</evidence>
<name>A0A382V8M0_9ZZZZ</name>
<organism evidence="2">
    <name type="scientific">marine metagenome</name>
    <dbReference type="NCBI Taxonomy" id="408172"/>
    <lineage>
        <taxon>unclassified sequences</taxon>
        <taxon>metagenomes</taxon>
        <taxon>ecological metagenomes</taxon>
    </lineage>
</organism>
<dbReference type="Pfam" id="PF08291">
    <property type="entry name" value="Peptidase_M15_3"/>
    <property type="match status" value="1"/>
</dbReference>
<dbReference type="AlphaFoldDB" id="A0A382V8M0"/>
<accession>A0A382V8M0</accession>
<feature type="non-terminal residue" evidence="2">
    <location>
        <position position="107"/>
    </location>
</feature>
<protein>
    <recommendedName>
        <fullName evidence="1">Peptidase M15A C-terminal domain-containing protein</fullName>
    </recommendedName>
</protein>
<evidence type="ECO:0000313" key="2">
    <source>
        <dbReference type="EMBL" id="SVD42829.1"/>
    </source>
</evidence>
<proteinExistence type="predicted"/>
<dbReference type="SUPFAM" id="SSF55166">
    <property type="entry name" value="Hedgehog/DD-peptidase"/>
    <property type="match status" value="1"/>
</dbReference>
<sequence length="107" mass="11650">MLITPNFSTDEMACSCCGKSDMDGDFMKMLQALREEAGFAFRISSARRCEKHDANVSSYKKSKAGIHTYGKAVDILVGHVTTTKTLQLIKQAQDIGFTGLGLALRGD</sequence>
<feature type="non-terminal residue" evidence="2">
    <location>
        <position position="1"/>
    </location>
</feature>
<dbReference type="InterPro" id="IPR009045">
    <property type="entry name" value="Zn_M74/Hedgehog-like"/>
</dbReference>
<feature type="domain" description="Peptidase M15A C-terminal" evidence="1">
    <location>
        <begin position="6"/>
        <end position="97"/>
    </location>
</feature>
<gene>
    <name evidence="2" type="ORF">METZ01_LOCUS395683</name>
</gene>